<accession>A0AAE3DHI0</accession>
<dbReference type="Gene3D" id="1.10.10.60">
    <property type="entry name" value="Homeodomain-like"/>
    <property type="match status" value="2"/>
</dbReference>
<dbReference type="PROSITE" id="PS01124">
    <property type="entry name" value="HTH_ARAC_FAMILY_2"/>
    <property type="match status" value="1"/>
</dbReference>
<gene>
    <name evidence="7" type="ORF">LKD31_02275</name>
</gene>
<dbReference type="GO" id="GO:0043565">
    <property type="term" value="F:sequence-specific DNA binding"/>
    <property type="evidence" value="ECO:0007669"/>
    <property type="project" value="InterPro"/>
</dbReference>
<evidence type="ECO:0000256" key="2">
    <source>
        <dbReference type="ARBA" id="ARBA00023015"/>
    </source>
</evidence>
<reference evidence="7" key="1">
    <citation type="submission" date="2021-10" db="EMBL/GenBank/DDBJ databases">
        <title>Anaerobic single-cell dispensing facilitates the cultivation of human gut bacteria.</title>
        <authorList>
            <person name="Afrizal A."/>
        </authorList>
    </citation>
    <scope>NUCLEOTIDE SEQUENCE</scope>
    <source>
        <strain evidence="7">CLA-AA-H250</strain>
    </source>
</reference>
<organism evidence="7 8">
    <name type="scientific">Hominenteromicrobium mulieris</name>
    <dbReference type="NCBI Taxonomy" id="2885357"/>
    <lineage>
        <taxon>Bacteria</taxon>
        <taxon>Bacillati</taxon>
        <taxon>Bacillota</taxon>
        <taxon>Clostridia</taxon>
        <taxon>Eubacteriales</taxon>
        <taxon>Oscillospiraceae</taxon>
        <taxon>Hominenteromicrobium</taxon>
    </lineage>
</organism>
<dbReference type="PANTHER" id="PTHR46796:SF13">
    <property type="entry name" value="HTH-TYPE TRANSCRIPTIONAL ACTIVATOR RHAS"/>
    <property type="match status" value="1"/>
</dbReference>
<dbReference type="SUPFAM" id="SSF51215">
    <property type="entry name" value="Regulatory protein AraC"/>
    <property type="match status" value="1"/>
</dbReference>
<dbReference type="SMART" id="SM00342">
    <property type="entry name" value="HTH_ARAC"/>
    <property type="match status" value="1"/>
</dbReference>
<dbReference type="InterPro" id="IPR018062">
    <property type="entry name" value="HTH_AraC-typ_CS"/>
</dbReference>
<dbReference type="Pfam" id="PF12833">
    <property type="entry name" value="HTH_18"/>
    <property type="match status" value="1"/>
</dbReference>
<dbReference type="InterPro" id="IPR020449">
    <property type="entry name" value="Tscrpt_reg_AraC-type_HTH"/>
</dbReference>
<dbReference type="PANTHER" id="PTHR46796">
    <property type="entry name" value="HTH-TYPE TRANSCRIPTIONAL ACTIVATOR RHAS-RELATED"/>
    <property type="match status" value="1"/>
</dbReference>
<name>A0AAE3DHI0_9FIRM</name>
<dbReference type="Proteomes" id="UP001199424">
    <property type="component" value="Unassembled WGS sequence"/>
</dbReference>
<sequence length="259" mass="30038">MEITDIRHDWPEKAGFTLVRPTGIEIYTFLHFMNSVEIEINREKVTVRPGACIFYAPDEPQWFHSDSNLTHNWAHFAPGFRVQLLRYRIPENTLLYPRAAEFISGLFRKTEAAFFSNEPFREDLLEAYTTEFLVRFSRAIAEENYSPAVSRADREKMQNLRHTVLSDPEKHWTVPQMASLASVSASHLHALYRAVFGTSPMRDLIEARIRYAQSLLLSGSDLPITEVAEHSGYADPYHFIRQFKRITGETPAAYRRARR</sequence>
<evidence type="ECO:0000256" key="1">
    <source>
        <dbReference type="ARBA" id="ARBA00022490"/>
    </source>
</evidence>
<proteinExistence type="predicted"/>
<evidence type="ECO:0000256" key="5">
    <source>
        <dbReference type="ARBA" id="ARBA00023163"/>
    </source>
</evidence>
<dbReference type="PROSITE" id="PS00041">
    <property type="entry name" value="HTH_ARAC_FAMILY_1"/>
    <property type="match status" value="1"/>
</dbReference>
<evidence type="ECO:0000256" key="3">
    <source>
        <dbReference type="ARBA" id="ARBA00023125"/>
    </source>
</evidence>
<dbReference type="InterPro" id="IPR037923">
    <property type="entry name" value="HTH-like"/>
</dbReference>
<dbReference type="InterPro" id="IPR050204">
    <property type="entry name" value="AraC_XylS_family_regulators"/>
</dbReference>
<dbReference type="AlphaFoldDB" id="A0AAE3DHI0"/>
<keyword evidence="4" id="KW-0010">Activator</keyword>
<comment type="caution">
    <text evidence="7">The sequence shown here is derived from an EMBL/GenBank/DDBJ whole genome shotgun (WGS) entry which is preliminary data.</text>
</comment>
<dbReference type="InterPro" id="IPR009057">
    <property type="entry name" value="Homeodomain-like_sf"/>
</dbReference>
<keyword evidence="1" id="KW-0963">Cytoplasm</keyword>
<dbReference type="GO" id="GO:0003700">
    <property type="term" value="F:DNA-binding transcription factor activity"/>
    <property type="evidence" value="ECO:0007669"/>
    <property type="project" value="InterPro"/>
</dbReference>
<evidence type="ECO:0000313" key="8">
    <source>
        <dbReference type="Proteomes" id="UP001199424"/>
    </source>
</evidence>
<keyword evidence="8" id="KW-1185">Reference proteome</keyword>
<keyword evidence="2" id="KW-0805">Transcription regulation</keyword>
<dbReference type="EMBL" id="JAJEQC010000001">
    <property type="protein sequence ID" value="MCC2135844.1"/>
    <property type="molecule type" value="Genomic_DNA"/>
</dbReference>
<protein>
    <submittedName>
        <fullName evidence="7">AraC family transcriptional regulator</fullName>
    </submittedName>
</protein>
<keyword evidence="3" id="KW-0238">DNA-binding</keyword>
<dbReference type="PRINTS" id="PR00032">
    <property type="entry name" value="HTHARAC"/>
</dbReference>
<dbReference type="SUPFAM" id="SSF46689">
    <property type="entry name" value="Homeodomain-like"/>
    <property type="match status" value="1"/>
</dbReference>
<dbReference type="RefSeq" id="WP_308448443.1">
    <property type="nucleotide sequence ID" value="NZ_JAJEQC010000001.1"/>
</dbReference>
<evidence type="ECO:0000256" key="4">
    <source>
        <dbReference type="ARBA" id="ARBA00023159"/>
    </source>
</evidence>
<dbReference type="InterPro" id="IPR018060">
    <property type="entry name" value="HTH_AraC"/>
</dbReference>
<evidence type="ECO:0000259" key="6">
    <source>
        <dbReference type="PROSITE" id="PS01124"/>
    </source>
</evidence>
<keyword evidence="5" id="KW-0804">Transcription</keyword>
<evidence type="ECO:0000313" key="7">
    <source>
        <dbReference type="EMBL" id="MCC2135844.1"/>
    </source>
</evidence>
<feature type="domain" description="HTH araC/xylS-type" evidence="6">
    <location>
        <begin position="158"/>
        <end position="257"/>
    </location>
</feature>